<sequence length="68" mass="8377">MKEYKLESLIYYSKLTRDKEHILKASSKDIQEKLDEYSKDGWRLVSTDVEDFGIGMYFYLYFERDRKY</sequence>
<dbReference type="RefSeq" id="WP_299608883.1">
    <property type="nucleotide sequence ID" value="NZ_BAAAGE010000001.1"/>
</dbReference>
<reference evidence="1 2" key="1">
    <citation type="journal article" date="2019" name="Int. J. Syst. Evol. Microbiol.">
        <title>The Global Catalogue of Microorganisms (GCM) 10K type strain sequencing project: providing services to taxonomists for standard genome sequencing and annotation.</title>
        <authorList>
            <consortium name="The Broad Institute Genomics Platform"/>
            <consortium name="The Broad Institute Genome Sequencing Center for Infectious Disease"/>
            <person name="Wu L."/>
            <person name="Ma J."/>
        </authorList>
    </citation>
    <scope>NUCLEOTIDE SEQUENCE [LARGE SCALE GENOMIC DNA]</scope>
    <source>
        <strain evidence="1 2">JCM 15974</strain>
    </source>
</reference>
<evidence type="ECO:0000313" key="2">
    <source>
        <dbReference type="Proteomes" id="UP001501758"/>
    </source>
</evidence>
<dbReference type="EMBL" id="BAAAGE010000001">
    <property type="protein sequence ID" value="GAA0714660.1"/>
    <property type="molecule type" value="Genomic_DNA"/>
</dbReference>
<evidence type="ECO:0000313" key="1">
    <source>
        <dbReference type="EMBL" id="GAA0714660.1"/>
    </source>
</evidence>
<name>A0ABN1IIK4_9FLAO</name>
<gene>
    <name evidence="1" type="ORF">GCM10009430_08180</name>
</gene>
<protein>
    <recommendedName>
        <fullName evidence="3">DUF4177 domain-containing protein</fullName>
    </recommendedName>
</protein>
<proteinExistence type="predicted"/>
<organism evidence="1 2">
    <name type="scientific">Aquimarina litoralis</name>
    <dbReference type="NCBI Taxonomy" id="584605"/>
    <lineage>
        <taxon>Bacteria</taxon>
        <taxon>Pseudomonadati</taxon>
        <taxon>Bacteroidota</taxon>
        <taxon>Flavobacteriia</taxon>
        <taxon>Flavobacteriales</taxon>
        <taxon>Flavobacteriaceae</taxon>
        <taxon>Aquimarina</taxon>
    </lineage>
</organism>
<accession>A0ABN1IIK4</accession>
<dbReference type="Proteomes" id="UP001501758">
    <property type="component" value="Unassembled WGS sequence"/>
</dbReference>
<comment type="caution">
    <text evidence="1">The sequence shown here is derived from an EMBL/GenBank/DDBJ whole genome shotgun (WGS) entry which is preliminary data.</text>
</comment>
<evidence type="ECO:0008006" key="3">
    <source>
        <dbReference type="Google" id="ProtNLM"/>
    </source>
</evidence>
<keyword evidence="2" id="KW-1185">Reference proteome</keyword>